<sequence length="57" mass="6096">MRILEALSLGLHFTKEVQKMDISGVQFNTTDAVAVGGLVLVGVAVIWGVRRAIGMAR</sequence>
<feature type="transmembrane region" description="Helical" evidence="1">
    <location>
        <begin position="32"/>
        <end position="49"/>
    </location>
</feature>
<reference evidence="2" key="1">
    <citation type="submission" date="2021-02" db="EMBL/GenBank/DDBJ databases">
        <title>Sulfurospirillum tamanensis sp. nov.</title>
        <authorList>
            <person name="Frolova A."/>
            <person name="Merkel A."/>
            <person name="Slobodkin A."/>
        </authorList>
    </citation>
    <scope>NUCLEOTIDE SEQUENCE</scope>
    <source>
        <strain evidence="2">T05b</strain>
    </source>
</reference>
<comment type="caution">
    <text evidence="2">The sequence shown here is derived from an EMBL/GenBank/DDBJ whole genome shotgun (WGS) entry which is preliminary data.</text>
</comment>
<accession>A0ABS2WUY2</accession>
<dbReference type="Proteomes" id="UP000703590">
    <property type="component" value="Unassembled WGS sequence"/>
</dbReference>
<proteinExistence type="predicted"/>
<protein>
    <submittedName>
        <fullName evidence="2">Uncharacterized protein</fullName>
    </submittedName>
</protein>
<evidence type="ECO:0000313" key="3">
    <source>
        <dbReference type="Proteomes" id="UP000703590"/>
    </source>
</evidence>
<gene>
    <name evidence="2" type="ORF">JWV37_10355</name>
</gene>
<organism evidence="2 3">
    <name type="scientific">Sulfurospirillum tamanense</name>
    <dbReference type="NCBI Taxonomy" id="2813362"/>
    <lineage>
        <taxon>Bacteria</taxon>
        <taxon>Pseudomonadati</taxon>
        <taxon>Campylobacterota</taxon>
        <taxon>Epsilonproteobacteria</taxon>
        <taxon>Campylobacterales</taxon>
        <taxon>Sulfurospirillaceae</taxon>
        <taxon>Sulfurospirillum</taxon>
    </lineage>
</organism>
<keyword evidence="1" id="KW-0812">Transmembrane</keyword>
<keyword evidence="1" id="KW-1133">Transmembrane helix</keyword>
<keyword evidence="3" id="KW-1185">Reference proteome</keyword>
<dbReference type="RefSeq" id="WP_205459727.1">
    <property type="nucleotide sequence ID" value="NZ_JAFHKK010000026.1"/>
</dbReference>
<dbReference type="EMBL" id="JAFHKK010000026">
    <property type="protein sequence ID" value="MBN2965183.1"/>
    <property type="molecule type" value="Genomic_DNA"/>
</dbReference>
<evidence type="ECO:0000313" key="2">
    <source>
        <dbReference type="EMBL" id="MBN2965183.1"/>
    </source>
</evidence>
<evidence type="ECO:0000256" key="1">
    <source>
        <dbReference type="SAM" id="Phobius"/>
    </source>
</evidence>
<name>A0ABS2WUY2_9BACT</name>
<reference evidence="2" key="2">
    <citation type="submission" date="2021-02" db="EMBL/GenBank/DDBJ databases">
        <authorList>
            <person name="Merkel A.Y."/>
        </authorList>
    </citation>
    <scope>NUCLEOTIDE SEQUENCE</scope>
    <source>
        <strain evidence="2">T05b</strain>
    </source>
</reference>
<keyword evidence="1" id="KW-0472">Membrane</keyword>